<dbReference type="GO" id="GO:0022857">
    <property type="term" value="F:transmembrane transporter activity"/>
    <property type="evidence" value="ECO:0007669"/>
    <property type="project" value="UniProtKB-UniRule"/>
</dbReference>
<name>A0A4D7BB91_9HYPH</name>
<dbReference type="OrthoDB" id="9794346at2"/>
<proteinExistence type="inferred from homology"/>
<dbReference type="PANTHER" id="PTHR35011">
    <property type="entry name" value="2,3-DIKETO-L-GULONATE TRAP TRANSPORTER SMALL PERMEASE PROTEIN YIAM"/>
    <property type="match status" value="1"/>
</dbReference>
<comment type="similarity">
    <text evidence="8 9">Belongs to the TRAP transporter small permease family.</text>
</comment>
<evidence type="ECO:0000256" key="5">
    <source>
        <dbReference type="ARBA" id="ARBA00022692"/>
    </source>
</evidence>
<evidence type="ECO:0000256" key="6">
    <source>
        <dbReference type="ARBA" id="ARBA00022989"/>
    </source>
</evidence>
<comment type="function">
    <text evidence="9">Part of the tripartite ATP-independent periplasmic (TRAP) transport system.</text>
</comment>
<feature type="transmembrane region" description="Helical" evidence="9">
    <location>
        <begin position="53"/>
        <end position="70"/>
    </location>
</feature>
<evidence type="ECO:0000313" key="11">
    <source>
        <dbReference type="EMBL" id="QCI66716.1"/>
    </source>
</evidence>
<feature type="transmembrane region" description="Helical" evidence="9">
    <location>
        <begin position="91"/>
        <end position="114"/>
    </location>
</feature>
<keyword evidence="6 9" id="KW-1133">Transmembrane helix</keyword>
<feature type="transmembrane region" description="Helical" evidence="9">
    <location>
        <begin position="134"/>
        <end position="151"/>
    </location>
</feature>
<keyword evidence="2 9" id="KW-0813">Transport</keyword>
<keyword evidence="7 9" id="KW-0472">Membrane</keyword>
<protein>
    <recommendedName>
        <fullName evidence="9">TRAP transporter small permease protein</fullName>
    </recommendedName>
</protein>
<dbReference type="EMBL" id="CP039690">
    <property type="protein sequence ID" value="QCI66716.1"/>
    <property type="molecule type" value="Genomic_DNA"/>
</dbReference>
<keyword evidence="3" id="KW-1003">Cell membrane</keyword>
<comment type="subunit">
    <text evidence="9">The complex comprises the extracytoplasmic solute receptor protein and the two transmembrane proteins.</text>
</comment>
<feature type="transmembrane region" description="Helical" evidence="9">
    <location>
        <begin position="21"/>
        <end position="41"/>
    </location>
</feature>
<accession>A0A4D7BB91</accession>
<evidence type="ECO:0000256" key="3">
    <source>
        <dbReference type="ARBA" id="ARBA00022475"/>
    </source>
</evidence>
<keyword evidence="12" id="KW-1185">Reference proteome</keyword>
<comment type="subcellular location">
    <subcellularLocation>
        <location evidence="1 9">Cell inner membrane</location>
        <topology evidence="1 9">Multi-pass membrane protein</topology>
    </subcellularLocation>
</comment>
<feature type="domain" description="Tripartite ATP-independent periplasmic transporters DctQ component" evidence="10">
    <location>
        <begin position="30"/>
        <end position="161"/>
    </location>
</feature>
<evidence type="ECO:0000256" key="1">
    <source>
        <dbReference type="ARBA" id="ARBA00004429"/>
    </source>
</evidence>
<reference evidence="11 12" key="1">
    <citation type="submission" date="2019-04" db="EMBL/GenBank/DDBJ databases">
        <title>Phreatobacter aquaticus sp. nov.</title>
        <authorList>
            <person name="Choi A."/>
        </authorList>
    </citation>
    <scope>NUCLEOTIDE SEQUENCE [LARGE SCALE GENOMIC DNA]</scope>
    <source>
        <strain evidence="11 12">KCTC 52518</strain>
    </source>
</reference>
<dbReference type="AlphaFoldDB" id="A0A4D7BB91"/>
<dbReference type="GO" id="GO:0005886">
    <property type="term" value="C:plasma membrane"/>
    <property type="evidence" value="ECO:0007669"/>
    <property type="project" value="UniProtKB-SubCell"/>
</dbReference>
<dbReference type="Proteomes" id="UP000298781">
    <property type="component" value="Chromosome"/>
</dbReference>
<keyword evidence="4 9" id="KW-0997">Cell inner membrane</keyword>
<sequence length="179" mass="19972">MNGLLALSRGIDAVNEKVGRIADWCVLLACLISAGNAIFRYLFSLSSNSLLEIQWYLFGVIVLLGASYTYKMNEHVRVDLVYGSLSDRGRLWVDTIGIIVFLLPATIFLTYLAWPFFLISYRQHEWSQNAGGLLVWPIKFVLPLGFALLTAQGISELIKRVAALSGAIAIDTKYEKPLQ</sequence>
<dbReference type="RefSeq" id="WP_136962156.1">
    <property type="nucleotide sequence ID" value="NZ_CP039690.1"/>
</dbReference>
<evidence type="ECO:0000313" key="12">
    <source>
        <dbReference type="Proteomes" id="UP000298781"/>
    </source>
</evidence>
<evidence type="ECO:0000256" key="8">
    <source>
        <dbReference type="ARBA" id="ARBA00038436"/>
    </source>
</evidence>
<evidence type="ECO:0000256" key="9">
    <source>
        <dbReference type="RuleBase" id="RU369079"/>
    </source>
</evidence>
<dbReference type="InterPro" id="IPR055348">
    <property type="entry name" value="DctQ"/>
</dbReference>
<evidence type="ECO:0000256" key="4">
    <source>
        <dbReference type="ARBA" id="ARBA00022519"/>
    </source>
</evidence>
<dbReference type="KEGG" id="pstg:E8M01_22235"/>
<gene>
    <name evidence="11" type="ORF">E8M01_22235</name>
</gene>
<organism evidence="11 12">
    <name type="scientific">Phreatobacter stygius</name>
    <dbReference type="NCBI Taxonomy" id="1940610"/>
    <lineage>
        <taxon>Bacteria</taxon>
        <taxon>Pseudomonadati</taxon>
        <taxon>Pseudomonadota</taxon>
        <taxon>Alphaproteobacteria</taxon>
        <taxon>Hyphomicrobiales</taxon>
        <taxon>Phreatobacteraceae</taxon>
        <taxon>Phreatobacter</taxon>
    </lineage>
</organism>
<dbReference type="Pfam" id="PF04290">
    <property type="entry name" value="DctQ"/>
    <property type="match status" value="1"/>
</dbReference>
<evidence type="ECO:0000259" key="10">
    <source>
        <dbReference type="Pfam" id="PF04290"/>
    </source>
</evidence>
<evidence type="ECO:0000256" key="2">
    <source>
        <dbReference type="ARBA" id="ARBA00022448"/>
    </source>
</evidence>
<keyword evidence="5 9" id="KW-0812">Transmembrane</keyword>
<dbReference type="InterPro" id="IPR007387">
    <property type="entry name" value="TRAP_DctQ"/>
</dbReference>
<dbReference type="PANTHER" id="PTHR35011:SF4">
    <property type="entry name" value="SLL1102 PROTEIN"/>
    <property type="match status" value="1"/>
</dbReference>
<evidence type="ECO:0000256" key="7">
    <source>
        <dbReference type="ARBA" id="ARBA00023136"/>
    </source>
</evidence>